<evidence type="ECO:0000313" key="1">
    <source>
        <dbReference type="EMBL" id="KHE41670.1"/>
    </source>
</evidence>
<organism evidence="1 2">
    <name type="scientific">Alistipes inops</name>
    <dbReference type="NCBI Taxonomy" id="1501391"/>
    <lineage>
        <taxon>Bacteria</taxon>
        <taxon>Pseudomonadati</taxon>
        <taxon>Bacteroidota</taxon>
        <taxon>Bacteroidia</taxon>
        <taxon>Bacteroidales</taxon>
        <taxon>Rikenellaceae</taxon>
        <taxon>Alistipes</taxon>
    </lineage>
</organism>
<dbReference type="PANTHER" id="PTHR39624">
    <property type="entry name" value="PROTEIN INVOLVED IN RIMO-MEDIATED BETA-METHYLTHIOLATION OF RIBOSOMAL PROTEIN S12 YCAO"/>
    <property type="match status" value="1"/>
</dbReference>
<dbReference type="InterPro" id="IPR003718">
    <property type="entry name" value="OsmC/Ohr_fam"/>
</dbReference>
<proteinExistence type="predicted"/>
<keyword evidence="2" id="KW-1185">Reference proteome</keyword>
<name>A0ABR4YHL4_9BACT</name>
<sequence>MATIQTLYLGDLRTEITHVQSGNKVMTDAPTDNNGKGEYISPTDMVAAALGSCMLTLMALAARRLEIELKGTRVEIQKVMAANPRRIAEIKLDFYFPGSYTDRCRRIIEGAGETCPVGKSLHPDVKQTVTYHYAEASSCEVK</sequence>
<comment type="caution">
    <text evidence="1">The sequence shown here is derived from an EMBL/GenBank/DDBJ whole genome shotgun (WGS) entry which is preliminary data.</text>
</comment>
<dbReference type="InterPro" id="IPR015946">
    <property type="entry name" value="KH_dom-like_a/b"/>
</dbReference>
<protein>
    <submittedName>
        <fullName evidence="1">OsmC family protein</fullName>
    </submittedName>
</protein>
<dbReference type="InterPro" id="IPR036102">
    <property type="entry name" value="OsmC/Ohrsf"/>
</dbReference>
<dbReference type="PANTHER" id="PTHR39624:SF2">
    <property type="entry name" value="OSMC-LIKE PROTEIN"/>
    <property type="match status" value="1"/>
</dbReference>
<dbReference type="Proteomes" id="UP000030889">
    <property type="component" value="Unassembled WGS sequence"/>
</dbReference>
<reference evidence="1 2" key="1">
    <citation type="submission" date="2014-09" db="EMBL/GenBank/DDBJ databases">
        <title>Alistipes sp. 627, sp. nov., a novel member of the family Rikenellaceae isolated from human faeces.</title>
        <authorList>
            <person name="Shkoporov A.N."/>
            <person name="Chaplin A.V."/>
            <person name="Motuzova O.V."/>
            <person name="Kafarskaia L.I."/>
            <person name="Khokhlova E.V."/>
            <person name="Efimov B.A."/>
        </authorList>
    </citation>
    <scope>NUCLEOTIDE SEQUENCE [LARGE SCALE GENOMIC DNA]</scope>
    <source>
        <strain evidence="1 2">627</strain>
    </source>
</reference>
<dbReference type="Gene3D" id="3.30.300.20">
    <property type="match status" value="1"/>
</dbReference>
<accession>A0ABR4YHL4</accession>
<dbReference type="RefSeq" id="WP_035473777.1">
    <property type="nucleotide sequence ID" value="NZ_JRGF01000009.1"/>
</dbReference>
<gene>
    <name evidence="1" type="ORF">LG35_07875</name>
</gene>
<dbReference type="SUPFAM" id="SSF82784">
    <property type="entry name" value="OsmC-like"/>
    <property type="match status" value="1"/>
</dbReference>
<dbReference type="Pfam" id="PF02566">
    <property type="entry name" value="OsmC"/>
    <property type="match status" value="1"/>
</dbReference>
<evidence type="ECO:0000313" key="2">
    <source>
        <dbReference type="Proteomes" id="UP000030889"/>
    </source>
</evidence>
<dbReference type="EMBL" id="JRGF01000009">
    <property type="protein sequence ID" value="KHE41670.1"/>
    <property type="molecule type" value="Genomic_DNA"/>
</dbReference>